<sequence>MTVDVDRRAIKPEALETLRRTILEIFSSGMYQDVGIRQICQQARVSPQTVYKYFGNKEEMLYACIKGDLDNLYAEAMAAAGTADNTVDKCLVFLDVWCEFYFANPGIARVVFLNIPQAYWMGKTQFTHVALHDETTRTIAHGQSEGSVWDETSAELLGQAIMGMAHRLLTRWLMTENADSAETKQALARSIRKLLQP</sequence>
<dbReference type="Gene3D" id="1.10.10.60">
    <property type="entry name" value="Homeodomain-like"/>
    <property type="match status" value="1"/>
</dbReference>
<evidence type="ECO:0000259" key="3">
    <source>
        <dbReference type="PROSITE" id="PS50977"/>
    </source>
</evidence>
<accession>A0A1I3ZBV8</accession>
<dbReference type="Gene3D" id="1.10.357.10">
    <property type="entry name" value="Tetracycline Repressor, domain 2"/>
    <property type="match status" value="1"/>
</dbReference>
<feature type="DNA-binding region" description="H-T-H motif" evidence="2">
    <location>
        <begin position="35"/>
        <end position="54"/>
    </location>
</feature>
<dbReference type="InterPro" id="IPR036271">
    <property type="entry name" value="Tet_transcr_reg_TetR-rel_C_sf"/>
</dbReference>
<evidence type="ECO:0000313" key="5">
    <source>
        <dbReference type="Proteomes" id="UP000199598"/>
    </source>
</evidence>
<dbReference type="PANTHER" id="PTHR43479">
    <property type="entry name" value="ACREF/ENVCD OPERON REPRESSOR-RELATED"/>
    <property type="match status" value="1"/>
</dbReference>
<dbReference type="InterPro" id="IPR050624">
    <property type="entry name" value="HTH-type_Tx_Regulator"/>
</dbReference>
<dbReference type="RefSeq" id="WP_093519193.1">
    <property type="nucleotide sequence ID" value="NZ_FOSK01000005.1"/>
</dbReference>
<feature type="domain" description="HTH tetR-type" evidence="3">
    <location>
        <begin position="12"/>
        <end position="72"/>
    </location>
</feature>
<keyword evidence="5" id="KW-1185">Reference proteome</keyword>
<evidence type="ECO:0000313" key="4">
    <source>
        <dbReference type="EMBL" id="SFK41537.1"/>
    </source>
</evidence>
<protein>
    <submittedName>
        <fullName evidence="4">Transcriptional regulator, TetR family</fullName>
    </submittedName>
</protein>
<dbReference type="Proteomes" id="UP000199598">
    <property type="component" value="Unassembled WGS sequence"/>
</dbReference>
<dbReference type="InterPro" id="IPR009057">
    <property type="entry name" value="Homeodomain-like_sf"/>
</dbReference>
<reference evidence="4 5" key="1">
    <citation type="submission" date="2016-10" db="EMBL/GenBank/DDBJ databases">
        <authorList>
            <person name="Varghese N."/>
            <person name="Submissions S."/>
        </authorList>
    </citation>
    <scope>NUCLEOTIDE SEQUENCE [LARGE SCALE GENOMIC DNA]</scope>
    <source>
        <strain evidence="4 5">DSM 16392</strain>
    </source>
</reference>
<comment type="caution">
    <text evidence="4">The sequence shown here is derived from an EMBL/GenBank/DDBJ whole genome shotgun (WGS) entry which is preliminary data.</text>
</comment>
<dbReference type="PANTHER" id="PTHR43479:SF11">
    <property type="entry name" value="ACREF_ENVCD OPERON REPRESSOR-RELATED"/>
    <property type="match status" value="1"/>
</dbReference>
<proteinExistence type="predicted"/>
<gene>
    <name evidence="4" type="ORF">SAMN04488518_1059</name>
</gene>
<name>A0A1I3ZBV8_9HYPH</name>
<evidence type="ECO:0000256" key="2">
    <source>
        <dbReference type="PROSITE-ProRule" id="PRU00335"/>
    </source>
</evidence>
<keyword evidence="1 2" id="KW-0238">DNA-binding</keyword>
<dbReference type="PROSITE" id="PS50977">
    <property type="entry name" value="HTH_TETR_2"/>
    <property type="match status" value="1"/>
</dbReference>
<dbReference type="EMBL" id="FOSK01000005">
    <property type="protein sequence ID" value="SFK41537.1"/>
    <property type="molecule type" value="Genomic_DNA"/>
</dbReference>
<dbReference type="SUPFAM" id="SSF48498">
    <property type="entry name" value="Tetracyclin repressor-like, C-terminal domain"/>
    <property type="match status" value="1"/>
</dbReference>
<dbReference type="InterPro" id="IPR001647">
    <property type="entry name" value="HTH_TetR"/>
</dbReference>
<evidence type="ECO:0000256" key="1">
    <source>
        <dbReference type="ARBA" id="ARBA00023125"/>
    </source>
</evidence>
<dbReference type="SUPFAM" id="SSF46689">
    <property type="entry name" value="Homeodomain-like"/>
    <property type="match status" value="1"/>
</dbReference>
<organism evidence="4 5">
    <name type="scientific">Pseudovibrio ascidiaceicola</name>
    <dbReference type="NCBI Taxonomy" id="285279"/>
    <lineage>
        <taxon>Bacteria</taxon>
        <taxon>Pseudomonadati</taxon>
        <taxon>Pseudomonadota</taxon>
        <taxon>Alphaproteobacteria</taxon>
        <taxon>Hyphomicrobiales</taxon>
        <taxon>Stappiaceae</taxon>
        <taxon>Pseudovibrio</taxon>
    </lineage>
</organism>
<dbReference type="Pfam" id="PF00440">
    <property type="entry name" value="TetR_N"/>
    <property type="match status" value="1"/>
</dbReference>